<dbReference type="AlphaFoldDB" id="A0AAJ1Q5X1"/>
<dbReference type="PANTHER" id="PTHR11106:SF27">
    <property type="entry name" value="MACRO DOMAIN-CONTAINING PROTEIN"/>
    <property type="match status" value="1"/>
</dbReference>
<comment type="caution">
    <text evidence="2">The sequence shown here is derived from an EMBL/GenBank/DDBJ whole genome shotgun (WGS) entry which is preliminary data.</text>
</comment>
<evidence type="ECO:0000259" key="1">
    <source>
        <dbReference type="PROSITE" id="PS51154"/>
    </source>
</evidence>
<proteinExistence type="predicted"/>
<dbReference type="Proteomes" id="UP001229251">
    <property type="component" value="Unassembled WGS sequence"/>
</dbReference>
<evidence type="ECO:0000313" key="2">
    <source>
        <dbReference type="EMBL" id="MDK7187107.1"/>
    </source>
</evidence>
<dbReference type="CDD" id="cd02908">
    <property type="entry name" value="Macro_OAADPr_deacetylase"/>
    <property type="match status" value="1"/>
</dbReference>
<feature type="domain" description="Macro" evidence="1">
    <location>
        <begin position="74"/>
        <end position="265"/>
    </location>
</feature>
<organism evidence="2 3">
    <name type="scientific">Facklamia hominis</name>
    <dbReference type="NCBI Taxonomy" id="178214"/>
    <lineage>
        <taxon>Bacteria</taxon>
        <taxon>Bacillati</taxon>
        <taxon>Bacillota</taxon>
        <taxon>Bacilli</taxon>
        <taxon>Lactobacillales</taxon>
        <taxon>Aerococcaceae</taxon>
        <taxon>Facklamia</taxon>
    </lineage>
</organism>
<dbReference type="EMBL" id="JASOOE010000005">
    <property type="protein sequence ID" value="MDK7187107.1"/>
    <property type="molecule type" value="Genomic_DNA"/>
</dbReference>
<dbReference type="SMART" id="SM00506">
    <property type="entry name" value="A1pp"/>
    <property type="match status" value="1"/>
</dbReference>
<accession>A0AAJ1Q5X1</accession>
<dbReference type="PANTHER" id="PTHR11106">
    <property type="entry name" value="GANGLIOSIDE INDUCED DIFFERENTIATION ASSOCIATED PROTEIN 2-RELATED"/>
    <property type="match status" value="1"/>
</dbReference>
<dbReference type="PROSITE" id="PS51154">
    <property type="entry name" value="MACRO"/>
    <property type="match status" value="1"/>
</dbReference>
<dbReference type="GO" id="GO:0016787">
    <property type="term" value="F:hydrolase activity"/>
    <property type="evidence" value="ECO:0007669"/>
    <property type="project" value="UniProtKB-KW"/>
</dbReference>
<dbReference type="NCBIfam" id="NF003163">
    <property type="entry name" value="PRK04143.1"/>
    <property type="match status" value="1"/>
</dbReference>
<protein>
    <submittedName>
        <fullName evidence="2">Protein-ADP-ribose hydrolase</fullName>
    </submittedName>
</protein>
<keyword evidence="2" id="KW-0378">Hydrolase</keyword>
<dbReference type="RefSeq" id="WP_070609535.1">
    <property type="nucleotide sequence ID" value="NZ_JASOOE010000005.1"/>
</dbReference>
<dbReference type="Pfam" id="PF01661">
    <property type="entry name" value="Macro"/>
    <property type="match status" value="1"/>
</dbReference>
<sequence>MDPLITDLKELVAALEQEKPDQAAFFANYPRHSLEDWFNLFRGYCNVRPPWPASDAFLLKQDHVLTSLQERRGQVPLADTQQVDSQLYLWQGDMTRLAVDAIVNAANQRLLGCTQANHLCLDNSIHTWAGIQLRLACHRLIQDQGHLEPVGSAKITPAYNLPSQFVMHTVGPYIYGQTVSERKKQALISCYRACLELADSFHLNTLAFSCISTGVFHFPPKMAATLAIATVKEYLAIHQSPLKVVFNVYSSEDLAIYRSLLVKDSHY</sequence>
<name>A0AAJ1Q5X1_9LACT</name>
<evidence type="ECO:0000313" key="3">
    <source>
        <dbReference type="Proteomes" id="UP001229251"/>
    </source>
</evidence>
<dbReference type="Gene3D" id="3.40.220.10">
    <property type="entry name" value="Leucine Aminopeptidase, subunit E, domain 1"/>
    <property type="match status" value="1"/>
</dbReference>
<reference evidence="2" key="1">
    <citation type="submission" date="2023-05" db="EMBL/GenBank/DDBJ databases">
        <title>Cataloging the Phylogenetic Diversity of Human Bladder Bacteria.</title>
        <authorList>
            <person name="Du J."/>
        </authorList>
    </citation>
    <scope>NUCLEOTIDE SEQUENCE</scope>
    <source>
        <strain evidence="2">UMB1231</strain>
    </source>
</reference>
<dbReference type="SUPFAM" id="SSF52949">
    <property type="entry name" value="Macro domain-like"/>
    <property type="match status" value="1"/>
</dbReference>
<dbReference type="InterPro" id="IPR002589">
    <property type="entry name" value="Macro_dom"/>
</dbReference>
<dbReference type="InterPro" id="IPR043472">
    <property type="entry name" value="Macro_dom-like"/>
</dbReference>
<gene>
    <name evidence="2" type="ORF">QP433_03845</name>
</gene>